<keyword evidence="2" id="KW-1185">Reference proteome</keyword>
<proteinExistence type="predicted"/>
<evidence type="ECO:0000313" key="2">
    <source>
        <dbReference type="Proteomes" id="UP001552299"/>
    </source>
</evidence>
<comment type="caution">
    <text evidence="1">The sequence shown here is derived from an EMBL/GenBank/DDBJ whole genome shotgun (WGS) entry which is preliminary data.</text>
</comment>
<organism evidence="1 2">
    <name type="scientific">Dendrobium thyrsiflorum</name>
    <name type="common">Pinecone-like raceme dendrobium</name>
    <name type="synonym">Orchid</name>
    <dbReference type="NCBI Taxonomy" id="117978"/>
    <lineage>
        <taxon>Eukaryota</taxon>
        <taxon>Viridiplantae</taxon>
        <taxon>Streptophyta</taxon>
        <taxon>Embryophyta</taxon>
        <taxon>Tracheophyta</taxon>
        <taxon>Spermatophyta</taxon>
        <taxon>Magnoliopsida</taxon>
        <taxon>Liliopsida</taxon>
        <taxon>Asparagales</taxon>
        <taxon>Orchidaceae</taxon>
        <taxon>Epidendroideae</taxon>
        <taxon>Malaxideae</taxon>
        <taxon>Dendrobiinae</taxon>
        <taxon>Dendrobium</taxon>
    </lineage>
</organism>
<accession>A0ABD0UDV9</accession>
<protein>
    <submittedName>
        <fullName evidence="1">Uncharacterized protein</fullName>
    </submittedName>
</protein>
<dbReference type="EMBL" id="JANQDX010000017">
    <property type="protein sequence ID" value="KAL0908368.1"/>
    <property type="molecule type" value="Genomic_DNA"/>
</dbReference>
<dbReference type="AlphaFoldDB" id="A0ABD0UDV9"/>
<gene>
    <name evidence="1" type="ORF">M5K25_022858</name>
</gene>
<sequence length="168" mass="17799">MVLSFDPHVVRGMEVEKEKLLSEGGGGGEDCEGLGGWAGGSGQVEDCGEGGVEEEGEGDGSVFEVVEMVRGDGEIVVQGLMAFRADEEFHGDGDAGADSNQEKLEVAELGEGEPGEGAGFGKWRGSQGRLRCLGFKEENGGKGELRVVEEMKGEEENQMVQILSREFL</sequence>
<evidence type="ECO:0000313" key="1">
    <source>
        <dbReference type="EMBL" id="KAL0908368.1"/>
    </source>
</evidence>
<dbReference type="Proteomes" id="UP001552299">
    <property type="component" value="Unassembled WGS sequence"/>
</dbReference>
<name>A0ABD0UDV9_DENTH</name>
<reference evidence="1 2" key="1">
    <citation type="journal article" date="2024" name="Plant Biotechnol. J.">
        <title>Dendrobium thyrsiflorum genome and its molecular insights into genes involved in important horticultural traits.</title>
        <authorList>
            <person name="Chen B."/>
            <person name="Wang J.Y."/>
            <person name="Zheng P.J."/>
            <person name="Li K.L."/>
            <person name="Liang Y.M."/>
            <person name="Chen X.F."/>
            <person name="Zhang C."/>
            <person name="Zhao X."/>
            <person name="He X."/>
            <person name="Zhang G.Q."/>
            <person name="Liu Z.J."/>
            <person name="Xu Q."/>
        </authorList>
    </citation>
    <scope>NUCLEOTIDE SEQUENCE [LARGE SCALE GENOMIC DNA]</scope>
    <source>
        <strain evidence="1">GZMU011</strain>
    </source>
</reference>